<dbReference type="Proteomes" id="UP001058074">
    <property type="component" value="Unassembled WGS sequence"/>
</dbReference>
<name>A0ACB5RCB4_9CLOT</name>
<dbReference type="EMBL" id="BROD01000001">
    <property type="protein sequence ID" value="GKX66673.1"/>
    <property type="molecule type" value="Genomic_DNA"/>
</dbReference>
<accession>A0ACB5RCB4</accession>
<protein>
    <submittedName>
        <fullName evidence="1">Uncharacterized protein</fullName>
    </submittedName>
</protein>
<evidence type="ECO:0000313" key="1">
    <source>
        <dbReference type="EMBL" id="GKX66673.1"/>
    </source>
</evidence>
<proteinExistence type="predicted"/>
<evidence type="ECO:0000313" key="2">
    <source>
        <dbReference type="Proteomes" id="UP001058074"/>
    </source>
</evidence>
<sequence>MNSTALICVTHDPNGNNRALAKRFLPLFNEIYDELFIAVSDKTDKVLIDELDEAGFKVKIIPKKGTANARREAIKFALEGCSEYFHYCDFDRLLTWADRYSDELKSMILKVKDNDYTILGRTERAFKSHPVEWIETEKIANKIFSLEFGKEVDITAGSCCFSRKCAELISENSKDRMTDAEWPMIAYRIGNLKVGYKAVEGLEYIEDINGEVIEKLDSTKWFNRVELCYIISESAINTGKE</sequence>
<keyword evidence="2" id="KW-1185">Reference proteome</keyword>
<gene>
    <name evidence="1" type="ORF">rsdtw13_19310</name>
</gene>
<comment type="caution">
    <text evidence="1">The sequence shown here is derived from an EMBL/GenBank/DDBJ whole genome shotgun (WGS) entry which is preliminary data.</text>
</comment>
<reference evidence="1" key="1">
    <citation type="journal article" date="2025" name="Int. J. Syst. Evol. Microbiol.">
        <title>Inconstantimicrobium mannanitabidum sp. nov., a novel member of the family Clostridiaceae isolated from anoxic soil under the treatment of reductive soil disinfestation.</title>
        <authorList>
            <person name="Ueki A."/>
            <person name="Tonouchi A."/>
            <person name="Honma S."/>
            <person name="Kaku N."/>
            <person name="Ueki K."/>
        </authorList>
    </citation>
    <scope>NUCLEOTIDE SEQUENCE</scope>
    <source>
        <strain evidence="1">TW13</strain>
    </source>
</reference>
<organism evidence="1 2">
    <name type="scientific">Inconstantimicrobium mannanitabidum</name>
    <dbReference type="NCBI Taxonomy" id="1604901"/>
    <lineage>
        <taxon>Bacteria</taxon>
        <taxon>Bacillati</taxon>
        <taxon>Bacillota</taxon>
        <taxon>Clostridia</taxon>
        <taxon>Eubacteriales</taxon>
        <taxon>Clostridiaceae</taxon>
        <taxon>Inconstantimicrobium</taxon>
    </lineage>
</organism>